<dbReference type="EMBL" id="UINC01085147">
    <property type="protein sequence ID" value="SVC32413.1"/>
    <property type="molecule type" value="Genomic_DNA"/>
</dbReference>
<gene>
    <name evidence="1" type="ORF">METZ01_LOCUS285267</name>
</gene>
<name>A0A382L8V5_9ZZZZ</name>
<dbReference type="AlphaFoldDB" id="A0A382L8V5"/>
<evidence type="ECO:0000313" key="1">
    <source>
        <dbReference type="EMBL" id="SVC32413.1"/>
    </source>
</evidence>
<sequence>MPDRKATEITVTAHDYAVKAGSSTQNDLLDVTDYHSLDYRNDCHQTLVGHSRSVRAHRADAHVS</sequence>
<reference evidence="1" key="1">
    <citation type="submission" date="2018-05" db="EMBL/GenBank/DDBJ databases">
        <authorList>
            <person name="Lanie J.A."/>
            <person name="Ng W.-L."/>
            <person name="Kazmierczak K.M."/>
            <person name="Andrzejewski T.M."/>
            <person name="Davidsen T.M."/>
            <person name="Wayne K.J."/>
            <person name="Tettelin H."/>
            <person name="Glass J.I."/>
            <person name="Rusch D."/>
            <person name="Podicherti R."/>
            <person name="Tsui H.-C.T."/>
            <person name="Winkler M.E."/>
        </authorList>
    </citation>
    <scope>NUCLEOTIDE SEQUENCE</scope>
</reference>
<proteinExistence type="predicted"/>
<protein>
    <submittedName>
        <fullName evidence="1">Uncharacterized protein</fullName>
    </submittedName>
</protein>
<accession>A0A382L8V5</accession>
<organism evidence="1">
    <name type="scientific">marine metagenome</name>
    <dbReference type="NCBI Taxonomy" id="408172"/>
    <lineage>
        <taxon>unclassified sequences</taxon>
        <taxon>metagenomes</taxon>
        <taxon>ecological metagenomes</taxon>
    </lineage>
</organism>